<sequence>MAVPFNKWTKSPKNAEALPVHEIRSIAWLQYAKIIKTRSRPLVSPSFVGDDYFLVADVRGGAYIFELIATTLP</sequence>
<gene>
    <name evidence="1" type="ORF">PV05_03839</name>
</gene>
<keyword evidence="2" id="KW-1185">Reference proteome</keyword>
<evidence type="ECO:0000313" key="1">
    <source>
        <dbReference type="EMBL" id="KIW59386.1"/>
    </source>
</evidence>
<evidence type="ECO:0000313" key="2">
    <source>
        <dbReference type="Proteomes" id="UP000054342"/>
    </source>
</evidence>
<dbReference type="AlphaFoldDB" id="A0A0D2C3H9"/>
<dbReference type="GeneID" id="25325747"/>
<dbReference type="RefSeq" id="XP_013319970.1">
    <property type="nucleotide sequence ID" value="XM_013464516.1"/>
</dbReference>
<dbReference type="Proteomes" id="UP000054342">
    <property type="component" value="Unassembled WGS sequence"/>
</dbReference>
<organism evidence="1 2">
    <name type="scientific">Exophiala xenobiotica</name>
    <dbReference type="NCBI Taxonomy" id="348802"/>
    <lineage>
        <taxon>Eukaryota</taxon>
        <taxon>Fungi</taxon>
        <taxon>Dikarya</taxon>
        <taxon>Ascomycota</taxon>
        <taxon>Pezizomycotina</taxon>
        <taxon>Eurotiomycetes</taxon>
        <taxon>Chaetothyriomycetidae</taxon>
        <taxon>Chaetothyriales</taxon>
        <taxon>Herpotrichiellaceae</taxon>
        <taxon>Exophiala</taxon>
    </lineage>
</organism>
<dbReference type="EMBL" id="KN847318">
    <property type="protein sequence ID" value="KIW59386.1"/>
    <property type="molecule type" value="Genomic_DNA"/>
</dbReference>
<dbReference type="HOGENOM" id="CLU_2704817_0_0_1"/>
<proteinExistence type="predicted"/>
<protein>
    <submittedName>
        <fullName evidence="1">Uncharacterized protein</fullName>
    </submittedName>
</protein>
<reference evidence="1 2" key="1">
    <citation type="submission" date="2015-01" db="EMBL/GenBank/DDBJ databases">
        <title>The Genome Sequence of Exophiala xenobiotica CBS118157.</title>
        <authorList>
            <consortium name="The Broad Institute Genomics Platform"/>
            <person name="Cuomo C."/>
            <person name="de Hoog S."/>
            <person name="Gorbushina A."/>
            <person name="Stielow B."/>
            <person name="Teixiera M."/>
            <person name="Abouelleil A."/>
            <person name="Chapman S.B."/>
            <person name="Priest M."/>
            <person name="Young S.K."/>
            <person name="Wortman J."/>
            <person name="Nusbaum C."/>
            <person name="Birren B."/>
        </authorList>
    </citation>
    <scope>NUCLEOTIDE SEQUENCE [LARGE SCALE GENOMIC DNA]</scope>
    <source>
        <strain evidence="1 2">CBS 118157</strain>
    </source>
</reference>
<name>A0A0D2C3H9_9EURO</name>
<accession>A0A0D2C3H9</accession>